<dbReference type="OrthoDB" id="73788at2759"/>
<feature type="region of interest" description="Disordered" evidence="1">
    <location>
        <begin position="123"/>
        <end position="189"/>
    </location>
</feature>
<dbReference type="EMBL" id="KV010217">
    <property type="protein sequence ID" value="KZV27958.1"/>
    <property type="molecule type" value="Genomic_DNA"/>
</dbReference>
<feature type="region of interest" description="Disordered" evidence="1">
    <location>
        <begin position="96"/>
        <end position="115"/>
    </location>
</feature>
<keyword evidence="4" id="KW-1185">Reference proteome</keyword>
<dbReference type="Pfam" id="PF03909">
    <property type="entry name" value="BSD"/>
    <property type="match status" value="1"/>
</dbReference>
<evidence type="ECO:0000313" key="3">
    <source>
        <dbReference type="EMBL" id="KZV27958.1"/>
    </source>
</evidence>
<evidence type="ECO:0000259" key="2">
    <source>
        <dbReference type="PROSITE" id="PS50858"/>
    </source>
</evidence>
<accession>A0A2Z7B3B0</accession>
<protein>
    <submittedName>
        <fullName evidence="3">BSD domain-containing protein 1-like</fullName>
    </submittedName>
</protein>
<reference evidence="3 4" key="1">
    <citation type="journal article" date="2015" name="Proc. Natl. Acad. Sci. U.S.A.">
        <title>The resurrection genome of Boea hygrometrica: A blueprint for survival of dehydration.</title>
        <authorList>
            <person name="Xiao L."/>
            <person name="Yang G."/>
            <person name="Zhang L."/>
            <person name="Yang X."/>
            <person name="Zhao S."/>
            <person name="Ji Z."/>
            <person name="Zhou Q."/>
            <person name="Hu M."/>
            <person name="Wang Y."/>
            <person name="Chen M."/>
            <person name="Xu Y."/>
            <person name="Jin H."/>
            <person name="Xiao X."/>
            <person name="Hu G."/>
            <person name="Bao F."/>
            <person name="Hu Y."/>
            <person name="Wan P."/>
            <person name="Li L."/>
            <person name="Deng X."/>
            <person name="Kuang T."/>
            <person name="Xiang C."/>
            <person name="Zhu J.K."/>
            <person name="Oliver M.J."/>
            <person name="He Y."/>
        </authorList>
    </citation>
    <scope>NUCLEOTIDE SEQUENCE [LARGE SCALE GENOMIC DNA]</scope>
    <source>
        <strain evidence="4">cv. XS01</strain>
    </source>
</reference>
<dbReference type="GO" id="GO:0005737">
    <property type="term" value="C:cytoplasm"/>
    <property type="evidence" value="ECO:0007669"/>
    <property type="project" value="TreeGrafter"/>
</dbReference>
<evidence type="ECO:0000256" key="1">
    <source>
        <dbReference type="SAM" id="MobiDB-lite"/>
    </source>
</evidence>
<dbReference type="SUPFAM" id="SSF140383">
    <property type="entry name" value="BSD domain-like"/>
    <property type="match status" value="1"/>
</dbReference>
<name>A0A2Z7B3B0_9LAMI</name>
<dbReference type="Gene3D" id="1.10.3970.10">
    <property type="entry name" value="BSD domain"/>
    <property type="match status" value="1"/>
</dbReference>
<evidence type="ECO:0000313" key="4">
    <source>
        <dbReference type="Proteomes" id="UP000250235"/>
    </source>
</evidence>
<dbReference type="InterPro" id="IPR035925">
    <property type="entry name" value="BSD_dom_sf"/>
</dbReference>
<feature type="domain" description="BSD" evidence="2">
    <location>
        <begin position="24"/>
        <end position="76"/>
    </location>
</feature>
<dbReference type="AlphaFoldDB" id="A0A2Z7B3B0"/>
<organism evidence="3 4">
    <name type="scientific">Dorcoceras hygrometricum</name>
    <dbReference type="NCBI Taxonomy" id="472368"/>
    <lineage>
        <taxon>Eukaryota</taxon>
        <taxon>Viridiplantae</taxon>
        <taxon>Streptophyta</taxon>
        <taxon>Embryophyta</taxon>
        <taxon>Tracheophyta</taxon>
        <taxon>Spermatophyta</taxon>
        <taxon>Magnoliopsida</taxon>
        <taxon>eudicotyledons</taxon>
        <taxon>Gunneridae</taxon>
        <taxon>Pentapetalae</taxon>
        <taxon>asterids</taxon>
        <taxon>lamiids</taxon>
        <taxon>Lamiales</taxon>
        <taxon>Gesneriaceae</taxon>
        <taxon>Didymocarpoideae</taxon>
        <taxon>Trichosporeae</taxon>
        <taxon>Loxocarpinae</taxon>
        <taxon>Dorcoceras</taxon>
    </lineage>
</organism>
<proteinExistence type="predicted"/>
<feature type="region of interest" description="Disordered" evidence="1">
    <location>
        <begin position="242"/>
        <end position="261"/>
    </location>
</feature>
<feature type="compositionally biased region" description="Acidic residues" evidence="1">
    <location>
        <begin position="96"/>
        <end position="108"/>
    </location>
</feature>
<dbReference type="Proteomes" id="UP000250235">
    <property type="component" value="Unassembled WGS sequence"/>
</dbReference>
<gene>
    <name evidence="3" type="ORF">F511_35985</name>
</gene>
<dbReference type="PROSITE" id="PS50858">
    <property type="entry name" value="BSD"/>
    <property type="match status" value="1"/>
</dbReference>
<dbReference type="InterPro" id="IPR051494">
    <property type="entry name" value="BSD_domain-containing"/>
</dbReference>
<dbReference type="PANTHER" id="PTHR16019:SF25">
    <property type="entry name" value="BSD DOMAIN-CONTAINING PROTEIN 1-LIKE"/>
    <property type="match status" value="1"/>
</dbReference>
<dbReference type="SMART" id="SM00751">
    <property type="entry name" value="BSD"/>
    <property type="match status" value="1"/>
</dbReference>
<dbReference type="PANTHER" id="PTHR16019">
    <property type="entry name" value="SYNAPSE-ASSOCIATED PROTEIN"/>
    <property type="match status" value="1"/>
</dbReference>
<sequence>MVRSLQCSVKTYCEEVQDGDYSEWKMGFRLEEKGEEIERLVEENGVIGEIYDEVVPKKVDDETFWCLYFYKVQKVIEAEEARARFVRRSIAEEEEELSWDVDDDDNDGDISCKVGDRLESKDELNNDIEDNGKKVQNLQLKSGEKGVERDGEDEAGVSGSKGEISAGEESLEERLKSDDKESEGKIESDFSVVSSQRFDEDYVGWDEIEAAFGSGDEGKVTDHGSSSGSNLVDLRIRLSAAEQDEELNWDVEDDTEDHIKS</sequence>
<feature type="compositionally biased region" description="Basic and acidic residues" evidence="1">
    <location>
        <begin position="172"/>
        <end position="188"/>
    </location>
</feature>
<dbReference type="InterPro" id="IPR005607">
    <property type="entry name" value="BSD_dom"/>
</dbReference>